<evidence type="ECO:0000313" key="2">
    <source>
        <dbReference type="EMBL" id="KFG25695.1"/>
    </source>
</evidence>
<gene>
    <name evidence="2" type="ORF">NESG_01674</name>
</gene>
<dbReference type="EMBL" id="AKIJ01000004">
    <property type="protein sequence ID" value="KFG25695.1"/>
    <property type="molecule type" value="Genomic_DNA"/>
</dbReference>
<dbReference type="Gene3D" id="1.25.40.10">
    <property type="entry name" value="Tetratricopeptide repeat domain"/>
    <property type="match status" value="2"/>
</dbReference>
<dbReference type="RefSeq" id="XP_052904250.1">
    <property type="nucleotide sequence ID" value="XM_053049300.1"/>
</dbReference>
<dbReference type="SUPFAM" id="SSF81901">
    <property type="entry name" value="HCP-like"/>
    <property type="match status" value="1"/>
</dbReference>
<evidence type="ECO:0000313" key="3">
    <source>
        <dbReference type="Proteomes" id="UP000054524"/>
    </source>
</evidence>
<dbReference type="Proteomes" id="UP000054524">
    <property type="component" value="Unassembled WGS sequence"/>
</dbReference>
<dbReference type="HOGENOM" id="CLU_000288_126_3_1"/>
<proteinExistence type="predicted"/>
<sequence>MMKELFFQCELFKNNKNFDGIIEVASKILDAALKEALQMEIVQRDYTKVINAVIFVTQRMPGTRYQNTAFSEAYCILGKIFETGVLAEKNIKKAREYYTVAADHSNPFGCYRLAHFYEFGIGCSVNMHKAAHFYKLSANGGCCRGMHRYGLLLLEGRGGCKRDVKGAVFYFEQCRKLASPNYPHMMYDLGICYEQIPQMTKDIIEDKEYALEIYLEGDSLGCPRSSVRLGHAYNFGALGLAQDTKKAIYYYTRAEAMSGEARFELYRIYLAQNNPEEAINWLRKAAILGHPTGLRLYADSLERGIDIPQNKTEALWWYGIAKTRGVKIDKEIKRCAA</sequence>
<keyword evidence="1" id="KW-0677">Repeat</keyword>
<dbReference type="InterPro" id="IPR006597">
    <property type="entry name" value="Sel1-like"/>
</dbReference>
<dbReference type="InterPro" id="IPR051726">
    <property type="entry name" value="Chitin_Synth_Reg"/>
</dbReference>
<dbReference type="PANTHER" id="PTHR46430">
    <property type="entry name" value="PROTEIN SKT5-RELATED"/>
    <property type="match status" value="1"/>
</dbReference>
<dbReference type="AlphaFoldDB" id="A0A086J0M7"/>
<keyword evidence="3" id="KW-1185">Reference proteome</keyword>
<evidence type="ECO:0000256" key="1">
    <source>
        <dbReference type="ARBA" id="ARBA00022737"/>
    </source>
</evidence>
<dbReference type="Pfam" id="PF08238">
    <property type="entry name" value="Sel1"/>
    <property type="match status" value="6"/>
</dbReference>
<dbReference type="PANTHER" id="PTHR46430:SF3">
    <property type="entry name" value="ACTIVATOR OF C KINASE PROTEIN 1"/>
    <property type="match status" value="1"/>
</dbReference>
<dbReference type="GeneID" id="77676647"/>
<comment type="caution">
    <text evidence="2">The sequence shown here is derived from an EMBL/GenBank/DDBJ whole genome shotgun (WGS) entry which is preliminary data.</text>
</comment>
<protein>
    <submittedName>
        <fullName evidence="2">Uncharacterized protein</fullName>
    </submittedName>
</protein>
<dbReference type="InterPro" id="IPR011990">
    <property type="entry name" value="TPR-like_helical_dom_sf"/>
</dbReference>
<reference evidence="2 3" key="1">
    <citation type="journal article" date="2014" name="Genome Announc.">
        <title>Genome Sequence of the Microsporidian Species Nematocida sp1 Strain ERTm6 (ATCC PRA-372).</title>
        <authorList>
            <person name="Bakowski M.A."/>
            <person name="Priest M."/>
            <person name="Young S."/>
            <person name="Cuomo C.A."/>
            <person name="Troemel E.R."/>
        </authorList>
    </citation>
    <scope>NUCLEOTIDE SEQUENCE [LARGE SCALE GENOMIC DNA]</scope>
    <source>
        <strain evidence="2 3">ERTm6</strain>
    </source>
</reference>
<organism evidence="2 3">
    <name type="scientific">Nematocida ausubeli (strain ATCC PRA-371 / ERTm2)</name>
    <name type="common">Nematode killer fungus</name>
    <dbReference type="NCBI Taxonomy" id="1913371"/>
    <lineage>
        <taxon>Eukaryota</taxon>
        <taxon>Fungi</taxon>
        <taxon>Fungi incertae sedis</taxon>
        <taxon>Microsporidia</taxon>
        <taxon>Nematocida</taxon>
    </lineage>
</organism>
<dbReference type="SMART" id="SM00671">
    <property type="entry name" value="SEL1"/>
    <property type="match status" value="6"/>
</dbReference>
<name>A0A086J0M7_NEMA1</name>
<accession>A0A086J0M7</accession>